<gene>
    <name evidence="1" type="ORF">RFH988_LOCUS10123</name>
</gene>
<accession>A0A814B5H9</accession>
<dbReference type="Proteomes" id="UP000663882">
    <property type="component" value="Unassembled WGS sequence"/>
</dbReference>
<evidence type="ECO:0000313" key="1">
    <source>
        <dbReference type="EMBL" id="CAF0923380.1"/>
    </source>
</evidence>
<reference evidence="1" key="1">
    <citation type="submission" date="2021-02" db="EMBL/GenBank/DDBJ databases">
        <authorList>
            <person name="Nowell W R."/>
        </authorList>
    </citation>
    <scope>NUCLEOTIDE SEQUENCE</scope>
</reference>
<name>A0A814B5H9_9BILA</name>
<comment type="caution">
    <text evidence="1">The sequence shown here is derived from an EMBL/GenBank/DDBJ whole genome shotgun (WGS) entry which is preliminary data.</text>
</comment>
<organism evidence="1 2">
    <name type="scientific">Rotaria sordida</name>
    <dbReference type="NCBI Taxonomy" id="392033"/>
    <lineage>
        <taxon>Eukaryota</taxon>
        <taxon>Metazoa</taxon>
        <taxon>Spiralia</taxon>
        <taxon>Gnathifera</taxon>
        <taxon>Rotifera</taxon>
        <taxon>Eurotatoria</taxon>
        <taxon>Bdelloidea</taxon>
        <taxon>Philodinida</taxon>
        <taxon>Philodinidae</taxon>
        <taxon>Rotaria</taxon>
    </lineage>
</organism>
<proteinExistence type="predicted"/>
<evidence type="ECO:0000313" key="2">
    <source>
        <dbReference type="Proteomes" id="UP000663882"/>
    </source>
</evidence>
<protein>
    <submittedName>
        <fullName evidence="1">Uncharacterized protein</fullName>
    </submittedName>
</protein>
<sequence length="161" mass="18252">MELSSDKNNIEIISNNNTTTIGNKRTVCKISILTYRSNASPSVTTALPSSQYQHSSQHRNVYLHSSTSKTGNYYGPICSSPSINQQRMITSHYQNRSSPYTIHLPRTFRCQINIASVDVGTQSHVIEDGNIESDQFITIHKIRNWNQWRSTIALRQTATIH</sequence>
<dbReference type="EMBL" id="CAJNOO010000372">
    <property type="protein sequence ID" value="CAF0923380.1"/>
    <property type="molecule type" value="Genomic_DNA"/>
</dbReference>
<dbReference type="AlphaFoldDB" id="A0A814B5H9"/>